<name>A0A9P9YQ18_9MUSC</name>
<feature type="domain" description="CASC1 C-terminal" evidence="3">
    <location>
        <begin position="787"/>
        <end position="897"/>
    </location>
</feature>
<evidence type="ECO:0000313" key="6">
    <source>
        <dbReference type="Proteomes" id="UP001059596"/>
    </source>
</evidence>
<dbReference type="PANTHER" id="PTHR20929">
    <property type="entry name" value="LUNG ADENOMA SUSCEPTIBILITY 1-RELATED"/>
    <property type="match status" value="1"/>
</dbReference>
<proteinExistence type="inferred from homology"/>
<evidence type="ECO:0000259" key="4">
    <source>
        <dbReference type="Pfam" id="PF15927"/>
    </source>
</evidence>
<feature type="region of interest" description="Disordered" evidence="2">
    <location>
        <begin position="728"/>
        <end position="780"/>
    </location>
</feature>
<feature type="compositionally biased region" description="Basic and acidic residues" evidence="2">
    <location>
        <begin position="757"/>
        <end position="771"/>
    </location>
</feature>
<organism evidence="5 6">
    <name type="scientific">Drosophila gunungcola</name>
    <name type="common">fruit fly</name>
    <dbReference type="NCBI Taxonomy" id="103775"/>
    <lineage>
        <taxon>Eukaryota</taxon>
        <taxon>Metazoa</taxon>
        <taxon>Ecdysozoa</taxon>
        <taxon>Arthropoda</taxon>
        <taxon>Hexapoda</taxon>
        <taxon>Insecta</taxon>
        <taxon>Pterygota</taxon>
        <taxon>Neoptera</taxon>
        <taxon>Endopterygota</taxon>
        <taxon>Diptera</taxon>
        <taxon>Brachycera</taxon>
        <taxon>Muscomorpha</taxon>
        <taxon>Ephydroidea</taxon>
        <taxon>Drosophilidae</taxon>
        <taxon>Drosophila</taxon>
        <taxon>Sophophora</taxon>
    </lineage>
</organism>
<gene>
    <name evidence="5" type="ORF">M5D96_006743</name>
</gene>
<dbReference type="GO" id="GO:0048487">
    <property type="term" value="F:beta-tubulin binding"/>
    <property type="evidence" value="ECO:0007669"/>
    <property type="project" value="TreeGrafter"/>
</dbReference>
<dbReference type="InterPro" id="IPR022110">
    <property type="entry name" value="CASC1_C"/>
</dbReference>
<accession>A0A9P9YQ18</accession>
<dbReference type="Proteomes" id="UP001059596">
    <property type="component" value="Unassembled WGS sequence"/>
</dbReference>
<dbReference type="GO" id="GO:0008017">
    <property type="term" value="F:microtubule binding"/>
    <property type="evidence" value="ECO:0007669"/>
    <property type="project" value="TreeGrafter"/>
</dbReference>
<evidence type="ECO:0000256" key="2">
    <source>
        <dbReference type="SAM" id="MobiDB-lite"/>
    </source>
</evidence>
<dbReference type="Pfam" id="PF12366">
    <property type="entry name" value="Casc1_C"/>
    <property type="match status" value="3"/>
</dbReference>
<dbReference type="Pfam" id="PF15927">
    <property type="entry name" value="Casc1_N"/>
    <property type="match status" value="2"/>
</dbReference>
<feature type="domain" description="CASC1 C-terminal" evidence="3">
    <location>
        <begin position="1408"/>
        <end position="1605"/>
    </location>
</feature>
<reference evidence="5" key="1">
    <citation type="journal article" date="2023" name="Genome Biol. Evol.">
        <title>Long-read-based Genome Assembly of Drosophila gunungcola Reveals Fewer Chemosensory Genes in Flower-breeding Species.</title>
        <authorList>
            <person name="Negi A."/>
            <person name="Liao B.Y."/>
            <person name="Yeh S.D."/>
        </authorList>
    </citation>
    <scope>NUCLEOTIDE SEQUENCE</scope>
    <source>
        <strain evidence="5">Sukarami</strain>
    </source>
</reference>
<evidence type="ECO:0000256" key="1">
    <source>
        <dbReference type="ARBA" id="ARBA00024332"/>
    </source>
</evidence>
<dbReference type="InterPro" id="IPR023247">
    <property type="entry name" value="IC97/Dnai7-like"/>
</dbReference>
<protein>
    <submittedName>
        <fullName evidence="5">Uncharacterized protein</fullName>
    </submittedName>
</protein>
<feature type="domain" description="CASC1 C-terminal" evidence="3">
    <location>
        <begin position="2210"/>
        <end position="2430"/>
    </location>
</feature>
<feature type="compositionally biased region" description="Basic and acidic residues" evidence="2">
    <location>
        <begin position="730"/>
        <end position="742"/>
    </location>
</feature>
<keyword evidence="6" id="KW-1185">Reference proteome</keyword>
<dbReference type="InterPro" id="IPR031826">
    <property type="entry name" value="IC97/Casc1_N"/>
</dbReference>
<evidence type="ECO:0000313" key="5">
    <source>
        <dbReference type="EMBL" id="KAI8040800.1"/>
    </source>
</evidence>
<dbReference type="EMBL" id="JAMKOV010000004">
    <property type="protein sequence ID" value="KAI8040800.1"/>
    <property type="molecule type" value="Genomic_DNA"/>
</dbReference>
<sequence length="2478" mass="289804">MVRKSKEKVKTIAEPIQKWDLIPESEILDREAKYMSRLNDFGVSAQLVKHAQSDFYEQEVERAAREHWERHLRCDGLPRPYLPVEIRTFLSKMRFYDEIESNNSMDWTLSVDERSILNQNIFRVDKTRSVMRLTKDNPGVPYGNNVYMCLETLKQMDIMLDNEAELVRMSEKRQMDIMDVYTEVELEIDELFNRLTYRLLKMQKTYMDSEDGKVATWSYKCEPWELDMWGLLNVPIIFENLELPVMLAELKATGVEVQIPRSVLKDCVTLRSIHTEFDNISQNAKSFETPVGTSVNYPTAGIVDIEKSVVNEWLMQQVIQEETLSLMLSRRQEYEDMMQIIAEKTEAAAKAAKQSDTDKTIKIIIPKAPKEPPAVPQGMFPDIYSDFLRMEDSQYLGYLDEVYHPRHLDMQEFEINLREYIMLGGIYAIMFIRRPDQTQFQKFNIVLHEDGRVLHSMPEMVAEVQGENIRKSNVSRKTRETFRGTKIKLEDDELPYFIVTLQLPQDLCKWNEPVVCHFMTEQELIPIEYKRESIWMPTMQSFISHSAFNESPGSIMHRGSRFSDDSANIFRPTIRSLLRQSKLESIQLAEIPLEDFDLRKKLNNLEIRTLERHCLPRIISTFKFPIDFRDEPREGAKGPGKKGLIKRPEAEEVVTEAKSLDLDFDCQVNTAERLYPFFPAVDPIQYPMLAEDAEPGPINSSTALGLLKAVDDIKSKYKARPFNLFSQPDEQDKKLKQKKKEDEELPEGQMGRRKPSKISEKIRQSLRDKKSSGVSEIPSDGMQAQDVTHWTTKYIKDCILDRATSKITFKTDRLGYFGLAFKRYEHFPFREWSLQPSEENPDEIILSVDTFHVRIFFYITSKGVRGYVTDLTKGYSAKPVKYLEIVEPISDFREMRKLMKFYRSSWNRLATRRDIILGMKIAKEASDYSEVTLRITPENTTFVQVSENCSDKVNVIVLSYANTWRNIGVKSLALFRDQEEERSKQGRWEQFMRCDGLPKARSPIEIRTFLAKLRHFEDIEFKKSIDWTLEVDERSILTQNIYHKDQTRSTLEKQLADNPGSYFENNFNNCLDLLAQIDALMDNEVEMDRINTNVQIDILEVYTEVQREIENLFDRLTYRILGMQKVYMKSTNGMVATWSFSSDSWCMDLWGLLNVPIIFKQMEVPVMMAEFKASGVQVQMPLSVLYDCLTVRCVHTTFDHHSEDAKSFDPPVVDATLFPNAGITDMEESMVGEWLMQQDIQVETLDAMNRKREEYEELMQLIADRTQQAAKEAKSGKTADGGKRMKIVIPKTPKAVPIVPQGMYPEVYEEFLIREEAQFKNFVDNFFHPNHLNMRAGEQFEKFNIILHEDGRVLKVITDVVAKPEGDFRSSGVTEFTRMTLSSTPMKLQENELPFFVVTVKLPPDLCRTDRLGIFGFAFKRYEHFPFSDWCLQPSEENPDEIIFNLDTFHVRMIFYISSKGVRGYVTDLSKGYTAKPVKYVEIVEPISDFRELRKLLVERNLNIFAENDACYYITNGYFSIKHMATELHIYNTMAMQCKQMKFYRSSWNRLAQRRDIIMNMKIARDNSDYSEVTMRVTPEKTTFVKIFEMCSDDINVVKLRFEETWRNVNVNAIDEYKERQKKQLHDEKWKNYLACDGQPNPSRHVSEELEKERPNIGQLYDDTVQRILETIRRVDRVLRSDDELLRMPPFQVLELAKMPSELNGDIEHLFDKLTYRVICAPEAYMTTKGSILSNYCYNCSKFNFQIWGLQDVPIRFNYMKLPIMFSDLNCVGVTIQLPLSVLCDNLTLRCVHTFFDPLSQLSKSYELDMDGSILSTSAFDKFNITLHEDGRVLRKKLDVLDESTESTSRSTNLNILQRPNRTDVKSDLDMEVAPEFQLHLEPDELPFYFITFQVPNHLCQWGEPIVCQFVEDENQKQEVVDELVMEKLDKKQSKMRKTSRKKIDSLHNKSSGGKNIILIEEIPGENTKPKYHHSAIENSVNIYRPSALAVVRQSLVEPELVHHDVGENFELQSEPLSRRRLHLLQQHCLPRIISSFKFPRDFKDDEMAEQSTKKEPTTQLIRRRLTEPVVSKATGDFSFNYDDQTYPERIYPKFPPMNSLKLHKDVITVEDTTMYGLIQKLDDIKDKYLEAPKKVAEQAEPTVRMSKRIYHELPTSSRSGRQSYIRRSIRQLDLDENTLEKELEASDPIEVLRKVNKDRPVRSSEPIKLFHWTTKFILESQFDRESKVLTVKTDRLGSFGFAYPRYTHFPFRHWELDRNEENQDEVIFTLDTYHVRVVFFISNDGIRCHAIDLPKEYIARPYKYIDIKEPLSDFVELRKRLQDKNLNVFAELDAAFYIDQGYFSQKHLAAELHIYDAIAVHIKLLKFSRSQWNRLATNRDLVLCLRNTKDVHDVAEVTVRITPETSTFVEVSELCTEDLNAVRLNYRNTWRNIGTYSDLHQLINSMYPHATDVRNRDSNQMYYLRQLLQEIRPLSFS</sequence>
<comment type="caution">
    <text evidence="5">The sequence shown here is derived from an EMBL/GenBank/DDBJ whole genome shotgun (WGS) entry which is preliminary data.</text>
</comment>
<feature type="domain" description="IC97/Casc1 N-terminal" evidence="4">
    <location>
        <begin position="32"/>
        <end position="232"/>
    </location>
</feature>
<dbReference type="PANTHER" id="PTHR20929:SF11">
    <property type="entry name" value="DYNEIN AXONEMAL INTERMEDIATE CHAIN 7"/>
    <property type="match status" value="1"/>
</dbReference>
<evidence type="ECO:0000259" key="3">
    <source>
        <dbReference type="Pfam" id="PF12366"/>
    </source>
</evidence>
<comment type="similarity">
    <text evidence="1">Belongs to the DNAI7 family.</text>
</comment>
<feature type="domain" description="IC97/Casc1 N-terminal" evidence="4">
    <location>
        <begin position="976"/>
        <end position="1153"/>
    </location>
</feature>